<name>A0A5B7KGU0_PORTR</name>
<protein>
    <submittedName>
        <fullName evidence="1">Uncharacterized protein</fullName>
    </submittedName>
</protein>
<dbReference type="EMBL" id="VSRR010151177">
    <property type="protein sequence ID" value="MPD06430.1"/>
    <property type="molecule type" value="Genomic_DNA"/>
</dbReference>
<evidence type="ECO:0000313" key="1">
    <source>
        <dbReference type="EMBL" id="MPD06430.1"/>
    </source>
</evidence>
<keyword evidence="2" id="KW-1185">Reference proteome</keyword>
<dbReference type="AlphaFoldDB" id="A0A5B7KGU0"/>
<proteinExistence type="predicted"/>
<accession>A0A5B7KGU0</accession>
<evidence type="ECO:0000313" key="2">
    <source>
        <dbReference type="Proteomes" id="UP000324222"/>
    </source>
</evidence>
<dbReference type="Proteomes" id="UP000324222">
    <property type="component" value="Unassembled WGS sequence"/>
</dbReference>
<organism evidence="1 2">
    <name type="scientific">Portunus trituberculatus</name>
    <name type="common">Swimming crab</name>
    <name type="synonym">Neptunus trituberculatus</name>
    <dbReference type="NCBI Taxonomy" id="210409"/>
    <lineage>
        <taxon>Eukaryota</taxon>
        <taxon>Metazoa</taxon>
        <taxon>Ecdysozoa</taxon>
        <taxon>Arthropoda</taxon>
        <taxon>Crustacea</taxon>
        <taxon>Multicrustacea</taxon>
        <taxon>Malacostraca</taxon>
        <taxon>Eumalacostraca</taxon>
        <taxon>Eucarida</taxon>
        <taxon>Decapoda</taxon>
        <taxon>Pleocyemata</taxon>
        <taxon>Brachyura</taxon>
        <taxon>Eubrachyura</taxon>
        <taxon>Portunoidea</taxon>
        <taxon>Portunidae</taxon>
        <taxon>Portuninae</taxon>
        <taxon>Portunus</taxon>
    </lineage>
</organism>
<reference evidence="1 2" key="1">
    <citation type="submission" date="2019-05" db="EMBL/GenBank/DDBJ databases">
        <title>Another draft genome of Portunus trituberculatus and its Hox gene families provides insights of decapod evolution.</title>
        <authorList>
            <person name="Jeong J.-H."/>
            <person name="Song I."/>
            <person name="Kim S."/>
            <person name="Choi T."/>
            <person name="Kim D."/>
            <person name="Ryu S."/>
            <person name="Kim W."/>
        </authorList>
    </citation>
    <scope>NUCLEOTIDE SEQUENCE [LARGE SCALE GENOMIC DNA]</scope>
    <source>
        <tissue evidence="1">Muscle</tissue>
    </source>
</reference>
<sequence>MVNRFTTHLSILTKYSETFLLALKSLPITSQTRNYKTCSFVDSSCV</sequence>
<gene>
    <name evidence="1" type="ORF">E2C01_102244</name>
</gene>
<comment type="caution">
    <text evidence="1">The sequence shown here is derived from an EMBL/GenBank/DDBJ whole genome shotgun (WGS) entry which is preliminary data.</text>
</comment>